<proteinExistence type="inferred from homology"/>
<organism evidence="9 10">
    <name type="scientific">Massilia terrae</name>
    <dbReference type="NCBI Taxonomy" id="1811224"/>
    <lineage>
        <taxon>Bacteria</taxon>
        <taxon>Pseudomonadati</taxon>
        <taxon>Pseudomonadota</taxon>
        <taxon>Betaproteobacteria</taxon>
        <taxon>Burkholderiales</taxon>
        <taxon>Oxalobacteraceae</taxon>
        <taxon>Telluria group</taxon>
        <taxon>Massilia</taxon>
    </lineage>
</organism>
<evidence type="ECO:0000256" key="2">
    <source>
        <dbReference type="ARBA" id="ARBA00009810"/>
    </source>
</evidence>
<evidence type="ECO:0000256" key="3">
    <source>
        <dbReference type="ARBA" id="ARBA00023136"/>
    </source>
</evidence>
<feature type="domain" description="TonB-dependent receptor-like beta-barrel" evidence="7">
    <location>
        <begin position="416"/>
        <end position="887"/>
    </location>
</feature>
<dbReference type="RefSeq" id="WP_258810277.1">
    <property type="nucleotide sequence ID" value="NZ_JANUGU010000001.1"/>
</dbReference>
<evidence type="ECO:0000256" key="1">
    <source>
        <dbReference type="ARBA" id="ARBA00004442"/>
    </source>
</evidence>
<evidence type="ECO:0000256" key="5">
    <source>
        <dbReference type="RuleBase" id="RU003357"/>
    </source>
</evidence>
<dbReference type="InterPro" id="IPR010104">
    <property type="entry name" value="TonB_rcpt_bac"/>
</dbReference>
<evidence type="ECO:0000259" key="8">
    <source>
        <dbReference type="Pfam" id="PF07715"/>
    </source>
</evidence>
<sequence length="927" mass="99525">MKSRQPARLYQRFQIKPIAAACTLLLVSGAGYAQEVTDTTQTVVVTGIRKGIEGAIEAKKASNLIIEAVSAEDLGKLPDSSIADSIARLPGLAAQRVDGRPSAISIRGLGPDYAGSVINGREVVSSGDGRAAEYDQFPSELVNQVLVYKTPDATLVGQGLSGTIDIRPAMPLDFQGRQMSVNVRGEKNSYGKLNANGASGVGNRISASYLNQFLDRTVGFSIGFAHLDSPGQAKNYESWKYGDYVGQWGAGATGLPAGSVASQGFTASNVSSKQKRDGLMSVLEYRPNKNFRTEVDMYYSKFTQDRVTNQWTGDLGLWADPASAYSNVGTSSLNGNTVVSSGTVANGTNIIDDKNFNRTDDIRSAGWKSELKLDPKWTTSLDVGLSKAKRHERLIESIATAQPGKAIFKFSGLDSESDPGWSTNQDLTNPAQVTLTNNPNWAQLVTPSYTDEIKSLRLNAARTLDSTLFSKVQFGINQTRRDKVVNSAEYSLALAHDNMAIPANALAGTTNIRMGNIDNNILAWNVPAILGLYTATSKNPWDAKDQAYSIHERVTTSYAKLDIDTDLGKVPVRGNLGVQAVHTQQLSNGFAWNDSSTPGAPGAGSVIPVTGGAKYTDYLPSLNLNFELMPDLYARVGAAKTMARPRMDDMRAGADQPKLTAVALGSSVGTWSAGSGGKPDLQPWRAKSLDFSLEKYFGKSSYIAAAMFYKKLQTFIYNQTTTRDFSGFPNYSNLTPGCPVSNQSCNPNLGTISAMANGEGGKVYGMELSASLDGSLLTPVLSGYGVVASVSGTRNQLPDDNNGNKINLDGFSGVVNSVTAYYEKNGFSTRISRRYRSAFTASTRSILLSTEYSSHIDAESQVDFQLGYSFEQGPYKGLSILLQVNNVTNAPSAETAGPEIGGNGKGLLPWKYNTYGRQFLLGASYKF</sequence>
<evidence type="ECO:0000313" key="10">
    <source>
        <dbReference type="Proteomes" id="UP001204621"/>
    </source>
</evidence>
<feature type="domain" description="TonB-dependent receptor plug" evidence="8">
    <location>
        <begin position="65"/>
        <end position="162"/>
    </location>
</feature>
<feature type="signal peptide" evidence="6">
    <location>
        <begin position="1"/>
        <end position="33"/>
    </location>
</feature>
<dbReference type="InterPro" id="IPR037066">
    <property type="entry name" value="Plug_dom_sf"/>
</dbReference>
<evidence type="ECO:0000256" key="4">
    <source>
        <dbReference type="ARBA" id="ARBA00023237"/>
    </source>
</evidence>
<comment type="subcellular location">
    <subcellularLocation>
        <location evidence="1 5">Cell outer membrane</location>
    </subcellularLocation>
</comment>
<comment type="caution">
    <text evidence="9">The sequence shown here is derived from an EMBL/GenBank/DDBJ whole genome shotgun (WGS) entry which is preliminary data.</text>
</comment>
<keyword evidence="4" id="KW-0998">Cell outer membrane</keyword>
<protein>
    <submittedName>
        <fullName evidence="9">TonB-dependent receptor</fullName>
    </submittedName>
</protein>
<dbReference type="Pfam" id="PF07715">
    <property type="entry name" value="Plug"/>
    <property type="match status" value="1"/>
</dbReference>
<dbReference type="InterPro" id="IPR000531">
    <property type="entry name" value="Beta-barrel_TonB"/>
</dbReference>
<name>A0ABT2CT07_9BURK</name>
<evidence type="ECO:0000259" key="7">
    <source>
        <dbReference type="Pfam" id="PF00593"/>
    </source>
</evidence>
<comment type="similarity">
    <text evidence="2 5">Belongs to the TonB-dependent receptor family.</text>
</comment>
<keyword evidence="10" id="KW-1185">Reference proteome</keyword>
<reference evidence="9 10" key="1">
    <citation type="submission" date="2022-08" db="EMBL/GenBank/DDBJ databases">
        <title>Reclassification of Massilia species as members of the genera Telluria, Duganella, Pseudoduganella, Mokoshia gen. nov. and Zemynaea gen. nov. using orthogonal and non-orthogonal genome-based approaches.</title>
        <authorList>
            <person name="Bowman J.P."/>
        </authorList>
    </citation>
    <scope>NUCLEOTIDE SEQUENCE [LARGE SCALE GENOMIC DNA]</scope>
    <source>
        <strain evidence="9 10">JCM 31606</strain>
    </source>
</reference>
<dbReference type="CDD" id="cd01347">
    <property type="entry name" value="ligand_gated_channel"/>
    <property type="match status" value="1"/>
</dbReference>
<dbReference type="PANTHER" id="PTHR40980:SF3">
    <property type="entry name" value="TONB-DEPENDENT RECEPTOR-LIKE BETA-BARREL DOMAIN-CONTAINING PROTEIN"/>
    <property type="match status" value="1"/>
</dbReference>
<dbReference type="NCBIfam" id="TIGR01782">
    <property type="entry name" value="TonB-Xanth-Caul"/>
    <property type="match status" value="1"/>
</dbReference>
<evidence type="ECO:0000313" key="9">
    <source>
        <dbReference type="EMBL" id="MCS0657119.1"/>
    </source>
</evidence>
<keyword evidence="6" id="KW-0732">Signal</keyword>
<feature type="chain" id="PRO_5045759846" evidence="6">
    <location>
        <begin position="34"/>
        <end position="927"/>
    </location>
</feature>
<dbReference type="Gene3D" id="2.170.130.10">
    <property type="entry name" value="TonB-dependent receptor, plug domain"/>
    <property type="match status" value="1"/>
</dbReference>
<dbReference type="SUPFAM" id="SSF56935">
    <property type="entry name" value="Porins"/>
    <property type="match status" value="1"/>
</dbReference>
<dbReference type="Gene3D" id="2.40.170.20">
    <property type="entry name" value="TonB-dependent receptor, beta-barrel domain"/>
    <property type="match status" value="1"/>
</dbReference>
<accession>A0ABT2CT07</accession>
<dbReference type="Pfam" id="PF00593">
    <property type="entry name" value="TonB_dep_Rec_b-barrel"/>
    <property type="match status" value="1"/>
</dbReference>
<evidence type="ECO:0000256" key="6">
    <source>
        <dbReference type="SAM" id="SignalP"/>
    </source>
</evidence>
<keyword evidence="3 5" id="KW-0472">Membrane</keyword>
<dbReference type="EMBL" id="JANUGU010000001">
    <property type="protein sequence ID" value="MCS0657119.1"/>
    <property type="molecule type" value="Genomic_DNA"/>
</dbReference>
<dbReference type="InterPro" id="IPR036942">
    <property type="entry name" value="Beta-barrel_TonB_sf"/>
</dbReference>
<gene>
    <name evidence="9" type="ORF">NX778_03470</name>
</gene>
<keyword evidence="5" id="KW-0798">TonB box</keyword>
<keyword evidence="9" id="KW-0675">Receptor</keyword>
<dbReference type="Proteomes" id="UP001204621">
    <property type="component" value="Unassembled WGS sequence"/>
</dbReference>
<dbReference type="InterPro" id="IPR012910">
    <property type="entry name" value="Plug_dom"/>
</dbReference>
<dbReference type="PANTHER" id="PTHR40980">
    <property type="entry name" value="PLUG DOMAIN-CONTAINING PROTEIN"/>
    <property type="match status" value="1"/>
</dbReference>